<dbReference type="EMBL" id="GL888900">
    <property type="protein sequence ID" value="EGI57424.1"/>
    <property type="molecule type" value="Genomic_DNA"/>
</dbReference>
<feature type="domain" description="Ig-like" evidence="8">
    <location>
        <begin position="2698"/>
        <end position="2786"/>
    </location>
</feature>
<feature type="region of interest" description="Disordered" evidence="7">
    <location>
        <begin position="3052"/>
        <end position="3120"/>
    </location>
</feature>
<dbReference type="GO" id="GO:0032266">
    <property type="term" value="F:phosphatidylinositol-3-phosphate binding"/>
    <property type="evidence" value="ECO:0007669"/>
    <property type="project" value="TreeGrafter"/>
</dbReference>
<feature type="region of interest" description="Disordered" evidence="7">
    <location>
        <begin position="3431"/>
        <end position="3454"/>
    </location>
</feature>
<keyword evidence="3" id="KW-0963">Cytoplasm</keyword>
<dbReference type="Pfam" id="PF24915">
    <property type="entry name" value="Spectrin_SESTD1"/>
    <property type="match status" value="1"/>
</dbReference>
<dbReference type="Pfam" id="PF25101">
    <property type="entry name" value="Spectrin_7"/>
    <property type="match status" value="1"/>
</dbReference>
<feature type="region of interest" description="Disordered" evidence="7">
    <location>
        <begin position="4162"/>
        <end position="4206"/>
    </location>
</feature>
<feature type="domain" description="Ig-like" evidence="8">
    <location>
        <begin position="4877"/>
        <end position="4965"/>
    </location>
</feature>
<dbReference type="SMART" id="SM00408">
    <property type="entry name" value="IGc2"/>
    <property type="match status" value="9"/>
</dbReference>
<dbReference type="InterPro" id="IPR003599">
    <property type="entry name" value="Ig_sub"/>
</dbReference>
<keyword evidence="6" id="KW-0175">Coiled coil</keyword>
<dbReference type="Gene3D" id="1.20.58.60">
    <property type="match status" value="6"/>
</dbReference>
<dbReference type="SUPFAM" id="SSF46966">
    <property type="entry name" value="Spectrin repeat"/>
    <property type="match status" value="5"/>
</dbReference>
<dbReference type="SUPFAM" id="SSF48726">
    <property type="entry name" value="Immunoglobulin"/>
    <property type="match status" value="9"/>
</dbReference>
<name>F4X807_ACREC</name>
<comment type="subcellular location">
    <subcellularLocation>
        <location evidence="1">Cytoplasm</location>
    </subcellularLocation>
</comment>
<feature type="domain" description="Ig-like" evidence="8">
    <location>
        <begin position="2386"/>
        <end position="2474"/>
    </location>
</feature>
<dbReference type="GO" id="GO:0070273">
    <property type="term" value="F:phosphatidylinositol-4-phosphate binding"/>
    <property type="evidence" value="ECO:0007669"/>
    <property type="project" value="TreeGrafter"/>
</dbReference>
<evidence type="ECO:0000256" key="4">
    <source>
        <dbReference type="ARBA" id="ARBA00022737"/>
    </source>
</evidence>
<dbReference type="Pfam" id="PF07679">
    <property type="entry name" value="I-set"/>
    <property type="match status" value="9"/>
</dbReference>
<sequence>MSMKNLKAANILEDLESKLAYIPGGRDHDGRPLIVINVPPEFDSATKSKLEFLILYFISIFSDETKENGLVLIVDARHSAWRVTRSCIRLSTNLIGSKVISVIVIRPDGFWDKRVDSCTKSHKEGEPLYVTLTRLHVYIDFSQLPYELAGNKAYNHVEWIKKRMKIENYSKDALELVSKMTNLHQRLNTFDGIRIMQSDDVESYWVKGIELLSTARHILQSGRNLVSSMSRESSKDILDTIKGIHKLLDSIELKQMDIENSWTEMERNLDTARVIENLEQGVSSVTDWILGPADVMLNSCCQVGFDVSSSEELRRQHEKIELQCRETYGRYAELLHKIDSLPKSKLPEDLKSQRDFMDFVCRSFASRLERRRNVLITSQRFFRLVSEYFDKTSEVFEQLVMGNRNYNFSQASIKLLTLEKSQTILDSLERELVKEGEKLSDILSMPVKDALGREVHVNYDEDIVNVKDILDATNARKNIFNDSVELQKLSLKQIALIYMYESDAEQAVKWLNDLFNVLLRNHMEVGCNVKEIQLQKEEHQSFQETAKGTYEYGGQLVNGARVLRLSCRISLEGNANLSSKLRHAWRQFRSVSQEQLTRLRVCAVFHRNVEDHCTGLQNLAETVTALYHSAKDEDAAAKARIKESIRDILDNREKLLLEVGRMVRLGRLLKTRLKEPLHNQSMSKVEDASIFGDNLTAVEAISAKLAEVTRLAEKLDARLCEAGAKTRPMSIPAVVTSSASSLLSISAMSPSNESMHTASNTTTLTSNMTTSAVSIIAEMQPITSETVTTKIKSDVIKSITPTVEKFDDSSFHIRSQSMENVEISNKDFNSKELTENSRSESAIGEYNVEGYTTATECSTTPPPRSRSESFVTSPECEDLSIIAPVMTHSGSTWWTMEKPKLITTIAPLTSSSINENQKFPETTSNISTISEVNPTVRMKTMDKITNEKSNKIIKEVTETTVLRVLHDIRLGVASYKVISNTVQDHRQYIDVKDIQNVEGVLEAESREKSDDIHHHLDLSSFKEPKNYTGKSSKKMQSNQNIATKIREHVLNENTCSNLREYEDIPLPSQNLLRHHEDSEIKISSMKKNDNLEDEDFLEKTRKIKLTMMVDGPDSMAHVHPERSVETNSEIVMQRDEDTPQQIISPTTTISTIAVQSGETRVVIALLQSGEWLKLKILELQPELTKLGASVKEAMELSNAHDQVLLRLQNKQSPVEELLRQADQLITTQRPRAEVYTAMAETLGQAWRDINQLLERRKKILDRNVLFQCRAAECRERMEALEMACNNTLLPIEIEAVKSFLSKIQDLRKDMLEGLMGALREGKTLLDELKELVNEGTLDSRSDTIKDEANHAVLRVEKWLEELHDRRRLIETTFRSRKTQLEQCLALALLATDLRNLEEILNDRMAALEGSCNQLGDSVSNVELLLFELKKLQVEAKEFQDKAIKITKSTERLVSSGHFAGEQATEQAFAILSTATDYINDLDQYNMLLDRTMAFFDLAQSAITKLDQLEIQLITTEYPPRLTRLHAQIVAMIEDIISKPLSEGYALLDITGREASGAEGIRNAVEKLENRKFSLMERCTAHKEENLEISRILTTFLDKHNTLQVWLTDIVKAFLQKHQNMGSDLAMACDFHQTHCQLLAELENKSEEVDHLELEILPIIERLDEMQKYELQLKIKNLEDEWTKTKITIVKRIKLSTLYIQFYEIVNELTYEMDFIDNELKKHEDVLDEARFNEIEERWKSFESLYKKLDNHAKIFLNEINNIDDLYLNVSQACVCVQTLLEKFANRQLITTEWRKKWQITVQVIRQRRMECEQKVEESKETLAWITKFEMTLYPVITTRSSRITDILDNLQDVRIRISSKLNKAFHELNTKIKSIQIFVETGEAKATEQILEKLVQMREKVNTIIKDYDILLESLIFIFKNLEEIERKIEEAKQEVEHASSFTKLIDVDGSLNKLNILKTFITESLLQIRTKSEEIIDNIRLQEPLESATQDIEKLNRTIDSVRVKFELFQTETSNRLEEYRHLCIFKEDIEKINYDLRELNEQLKNMDGRIGDNLSVLKVTLTAFEQFEQTIMILDKRIETFVKKTEETIVPLTPQVTDEILSLRNRWDHLRKHVRDTKKRMHLSNDYFILLEEAKQWFREGNKLLVIIARKATAVKVPEEAIDLLQEIDAYIKPGEDQQEKRIEKLKQLSTIVFGTDRLPQFNEVIVENRQMLDSFAVISSELRTLSQNLQNAEDLREKLQIEKLEADKKLQAVKIEMAAMEAAKIEAENAKKLAEQLAAETLDKAAIEAKKLKEEHARKIVPSISHSVSAQTDETIVEETIHKTSAVTTKEIHILQKMEIEKDVPIIQKEASPSRKLLSEEICDKLQEYAKETQINKIVSLAPEFTVPLNDATVQEGKEFSFECHLIGQPIPEIVWYKDGISILNNPDYLTTYTNGVCTLKIEETFTEDSAKYTCRAFNIHGSVETSATLTVKEIITEEQPNVPVFVKELQPSFAMEGCSHKLECTVKGNPLPTVQWYKNDINIDNSPDYIITFNNGEAILKFDEIFLEDKASYTCKAANQWGQSSTTAYLDVKPAQISMKKPYFVVPLSNAMVRAGQKVKLECEANGDPIPKLIWTHDEKLIEENKYHKIQTDGTRTSLIITEAFPKDAGSYTVIANNEIGKDTTSCIVSVKGRWLHETSESELVCRDIELIVPKFQLPLQNLEIQEGQSARLDCVIVGQPEPEVIWYHDERPVKESSDFQLLFQGDRCSLVIHEAFLDDAGIYKVVAINSAGEASSQCTLTIMPTSHVSKEQEETLASGFAPKFIKLPTDLLVAESENAIFECVVIGEPKPDLRWYSDNGEMIHNERILIGERKDGTAFLEISSTVPKDKGNYVAKAINTHGEAKAFARLVVKSLGDFKRNEEFIQMEEKLIQPTFKETFQDRKILEGVSTKFECIVIGKPSPKIQWLFNERPVHGKDFLVSVSGDRQVLTIPVVRNAHVGTISCVAENAAGRAICSAKVEIDSGSVKPDASEVKKVFELVSYSPTGIMHPASSSDKHFLSEKTYHEGGGESQVLTKMSSTVTHSSTTSMKKEFLSSTMTSTLSQSGHEPTSVCTKTTMQSSQQSTSENGAPPVVQSHKIEEYEKIIQKQPGEIEQKKTVLVCEETEGAKHDVKTNQIQRPSRKLIAPRFISPITGIIVDQGTDVVLEGTIDGFPQPTILWSKNGQELTLKDNIKISYAHNHVKLELKNVNAKDAGRYTCTVSNDVGTANSTADLVVKKTIFPPVFGKRLKAQVIKKGDRVIMEVEITGIPEPIVNWYKNDILINEQPQKLKITQQGNCYTLIIDKAKEEDAGKYMVRATNAGGEAQSIADIAVFEPKPDTMVEVHKTVIYENIQDKNVIQSEAKKEEISSGTLISEQIPTTALVKLPKPVTISSTIDTMQKIEPEAKTSKSETISSTIESHETETKSEQKFHMKLEHKTPSIVESKPRIEQTIATKKIDRDKENVTKPLIKTEEKSTINNENIETSTIVKKDALSFFESITKESEIMPKGPKEMIKLTEEGLQGAKVGKLTKNYEQATIYQETKKPEVRSSDLQTMKKTAQDIFTKLEQGSSSRGVENKLFEFPYESSKLPSMEVKKTVEEKTFVDSSISQLQNQTENFKMMMKSFDLVPEPPPEICYMPKPEEKKKRPDVFVKAKQLQESFDKTLSPIDAPIGGVKIFPTSTSKVTEPVKAAEPVLAVIIPPPFEKKETFEETCIRKKDAYEKKESKYFKEEKMEPWRYASTSVLRSSSPIRPWSSSSDVETKSHVSTDLSEYRCHSAASSQQEILRSTSPKPSADALAMEKSWAKKYIESNRKSWPPQTKPIQKYEWNVPIEEYKSSSKDFQQKIEETPEGIIKKISTESSANVQKQSWCTKEEFTEKIIEASPPTKLGPIIYNAETIKVDHTVNTMQEKALFEKYITECDMKKSETTQKSEDFSSKRWTEDKELKAPSLVKRVEPATKSLPTPHLMKTEIDSVTIKPGSPPEIGYISPSFIKEKTRLEHTTTVEERVEEPPILPPKDVHITPPSVPAKKPVKLSTPLPSKFVKGSFSHESDYESDFDSRPKAKWRPYESDNEEPHYRRVKAPVPKQSTRPRSTEPEPLPPSKFETPAQFTGSSLVTTESSEKAAKKIIFKRHEREVKQQQQQNLIPLKPGSPPIYVQPSTKSLMPKSPVKKPESPKFKTKVFQQESGYMADTDEPFQQKASSVTTQKFLGKHDGLSTIVHTESRTTESRTKSFESSYKTDHLQKEESSFVLPSICSAQATPKAVQQQRSSLEKSYESATDSSSLRRFESMKETGYSLNQLHRKLVPAEKILSISPSPSKLVKGDFRESDYESDDGRILSCHTVSSTKFNVADSGKPMEPSSSHKQHTVIVPTKPKTVLLPGSPPEIAYAPPQPQRQFYEAHTSMPFTNAMGTETKKTVRMDESTENSRRVVTVEQTSRVIKFGDTNTTTVQKQQKANYYVPKPKKFVQGQFRESDYESDVDSSRIRPKWAPADSDTEDPYYRKVQPPTGRSARSSSAPIYNVSPMEFDTSFSSLTQIRRGDIDKKINFQKYQQHTTSEKVDNILQPGTPPEYGFISKSDVKKAASHIASRHMNDMTSSFKSKTEKFVSDIQSDLKQGKSILKHTNDSKITDSDEPRTYREESRVSEHGTKQIDPDTGLVYFKYDFGYEFGIILPGEGKKTVESSKKIIQGQKRSSDIEVPIIHEFTEKKTNGFMKKGTFLNRQNKIGNKFENSKTVKWEPTSESDFSEAEDMKNLNKKQSKGASIKSSMALPSLVIPSSVSSSRWDHTTPSPLSLSPSLPSLSPRQSSATGPPSNVDSAGSPWPLSNGVSSITEVIQPYIEVLPKKAPTFITPLKDIAVISGQPARFECIVQAEPQPNILWSKDNRIVENSKSHEVQYRNGICRLTIMRALPEDAGTYACTATNSLGSIITSANLEVPDIIKHWQFNDERKYKNSHRYEKISHVVDVRAYVFRIWCVATLVRIYMRRQCALAESQSEPDRVAKLG</sequence>
<evidence type="ECO:0000313" key="10">
    <source>
        <dbReference type="Proteomes" id="UP000007755"/>
    </source>
</evidence>
<reference evidence="9" key="1">
    <citation type="submission" date="2011-02" db="EMBL/GenBank/DDBJ databases">
        <title>The genome of the leaf-cutting ant Acromyrmex echinatior suggests key adaptations to social evolution and fungus farming.</title>
        <authorList>
            <person name="Nygaard S."/>
            <person name="Zhang G."/>
        </authorList>
    </citation>
    <scope>NUCLEOTIDE SEQUENCE</scope>
</reference>
<evidence type="ECO:0000259" key="8">
    <source>
        <dbReference type="PROSITE" id="PS50835"/>
    </source>
</evidence>
<dbReference type="PROSITE" id="PS50835">
    <property type="entry name" value="IG_LIKE"/>
    <property type="match status" value="9"/>
</dbReference>
<dbReference type="InParanoid" id="F4X807"/>
<feature type="region of interest" description="Disordered" evidence="7">
    <location>
        <begin position="4501"/>
        <end position="4546"/>
    </location>
</feature>
<dbReference type="GO" id="GO:0040017">
    <property type="term" value="P:positive regulation of locomotion"/>
    <property type="evidence" value="ECO:0007669"/>
    <property type="project" value="UniProtKB-ARBA"/>
</dbReference>
<feature type="domain" description="Ig-like" evidence="8">
    <location>
        <begin position="2586"/>
        <end position="2674"/>
    </location>
</feature>
<dbReference type="InterPro" id="IPR056804">
    <property type="entry name" value="Spectrin_SESTD1"/>
</dbReference>
<feature type="coiled-coil region" evidence="6">
    <location>
        <begin position="2225"/>
        <end position="2298"/>
    </location>
</feature>
<keyword evidence="4" id="KW-0677">Repeat</keyword>
<dbReference type="FunCoup" id="F4X807">
    <property type="interactions" value="29"/>
</dbReference>
<organism evidence="10">
    <name type="scientific">Acromyrmex echinatior</name>
    <name type="common">Panamanian leafcutter ant</name>
    <name type="synonym">Acromyrmex octospinosus echinatior</name>
    <dbReference type="NCBI Taxonomy" id="103372"/>
    <lineage>
        <taxon>Eukaryota</taxon>
        <taxon>Metazoa</taxon>
        <taxon>Ecdysozoa</taxon>
        <taxon>Arthropoda</taxon>
        <taxon>Hexapoda</taxon>
        <taxon>Insecta</taxon>
        <taxon>Pterygota</taxon>
        <taxon>Neoptera</taxon>
        <taxon>Endopterygota</taxon>
        <taxon>Hymenoptera</taxon>
        <taxon>Apocrita</taxon>
        <taxon>Aculeata</taxon>
        <taxon>Formicoidea</taxon>
        <taxon>Formicidae</taxon>
        <taxon>Myrmicinae</taxon>
        <taxon>Acromyrmex</taxon>
    </lineage>
</organism>
<feature type="region of interest" description="Disordered" evidence="7">
    <location>
        <begin position="4760"/>
        <end position="4793"/>
    </location>
</feature>
<feature type="domain" description="Ig-like" evidence="8">
    <location>
        <begin position="3173"/>
        <end position="3261"/>
    </location>
</feature>
<feature type="domain" description="Ig-like" evidence="8">
    <location>
        <begin position="3268"/>
        <end position="3358"/>
    </location>
</feature>
<evidence type="ECO:0000313" key="9">
    <source>
        <dbReference type="EMBL" id="EGI57424.1"/>
    </source>
</evidence>
<keyword evidence="5" id="KW-0393">Immunoglobulin domain</keyword>
<feature type="domain" description="Ig-like" evidence="8">
    <location>
        <begin position="2484"/>
        <end position="2577"/>
    </location>
</feature>
<feature type="coiled-coil region" evidence="6">
    <location>
        <begin position="1557"/>
        <end position="1584"/>
    </location>
</feature>
<feature type="region of interest" description="Disordered" evidence="7">
    <location>
        <begin position="853"/>
        <end position="872"/>
    </location>
</feature>
<dbReference type="PANTHER" id="PTHR46607:SF1">
    <property type="entry name" value="SEC14 DOMAIN AND SPECTRIN REPEAT-CONTAINING PROTEIN 1"/>
    <property type="match status" value="1"/>
</dbReference>
<feature type="compositionally biased region" description="Low complexity" evidence="7">
    <location>
        <begin position="3100"/>
        <end position="3112"/>
    </location>
</feature>
<dbReference type="GO" id="GO:0043325">
    <property type="term" value="F:phosphatidylinositol-3,4-bisphosphate binding"/>
    <property type="evidence" value="ECO:0007669"/>
    <property type="project" value="TreeGrafter"/>
</dbReference>
<feature type="compositionally biased region" description="Basic and acidic residues" evidence="7">
    <location>
        <begin position="3445"/>
        <end position="3454"/>
    </location>
</feature>
<feature type="coiled-coil region" evidence="6">
    <location>
        <begin position="1421"/>
        <end position="1448"/>
    </location>
</feature>
<dbReference type="InterPro" id="IPR018159">
    <property type="entry name" value="Spectrin/alpha-actinin"/>
</dbReference>
<evidence type="ECO:0000256" key="7">
    <source>
        <dbReference type="SAM" id="MobiDB-lite"/>
    </source>
</evidence>
<accession>F4X807</accession>
<feature type="region of interest" description="Disordered" evidence="7">
    <location>
        <begin position="4290"/>
        <end position="4310"/>
    </location>
</feature>
<protein>
    <submittedName>
        <fullName evidence="9">SEC14 domain and spectrin repeat-containing protein 1</fullName>
    </submittedName>
</protein>
<dbReference type="STRING" id="103372.F4X807"/>
<dbReference type="OrthoDB" id="10256089at2759"/>
<evidence type="ECO:0000256" key="5">
    <source>
        <dbReference type="ARBA" id="ARBA00023319"/>
    </source>
</evidence>
<dbReference type="FunFam" id="2.60.40.10:FF:000849">
    <property type="entry name" value="Uncharacterized protein, isoform F"/>
    <property type="match status" value="1"/>
</dbReference>
<feature type="domain" description="Ig-like" evidence="8">
    <location>
        <begin position="2919"/>
        <end position="3006"/>
    </location>
</feature>
<feature type="domain" description="Ig-like" evidence="8">
    <location>
        <begin position="2807"/>
        <end position="2896"/>
    </location>
</feature>
<dbReference type="InterPro" id="IPR036179">
    <property type="entry name" value="Ig-like_dom_sf"/>
</dbReference>
<dbReference type="eggNOG" id="KOG4240">
    <property type="taxonomic scope" value="Eukaryota"/>
</dbReference>
<feature type="compositionally biased region" description="Polar residues" evidence="7">
    <location>
        <begin position="4136"/>
        <end position="4147"/>
    </location>
</feature>
<proteinExistence type="inferred from homology"/>
<dbReference type="CDD" id="cd06503">
    <property type="entry name" value="ATP-synt_Fo_b"/>
    <property type="match status" value="1"/>
</dbReference>
<dbReference type="FunFam" id="2.60.40.10:FF:000425">
    <property type="entry name" value="Myosin light chain kinase"/>
    <property type="match status" value="4"/>
</dbReference>
<dbReference type="GO" id="GO:0060298">
    <property type="term" value="P:positive regulation of sarcomere organization"/>
    <property type="evidence" value="ECO:0007669"/>
    <property type="project" value="UniProtKB-ARBA"/>
</dbReference>
<keyword evidence="10" id="KW-1185">Reference proteome</keyword>
<dbReference type="Proteomes" id="UP000007755">
    <property type="component" value="Unassembled WGS sequence"/>
</dbReference>
<gene>
    <name evidence="9" type="ORF">G5I_14491</name>
</gene>
<dbReference type="InterPro" id="IPR013098">
    <property type="entry name" value="Ig_I-set"/>
</dbReference>
<feature type="region of interest" description="Disordered" evidence="7">
    <location>
        <begin position="4810"/>
        <end position="4852"/>
    </location>
</feature>
<comment type="similarity">
    <text evidence="2">Belongs to the protein kinase superfamily. CAMK Ser/Thr protein kinase family.</text>
</comment>
<dbReference type="GO" id="GO:0080025">
    <property type="term" value="F:phosphatidylinositol-3,5-bisphosphate binding"/>
    <property type="evidence" value="ECO:0007669"/>
    <property type="project" value="TreeGrafter"/>
</dbReference>
<feature type="compositionally biased region" description="Basic and acidic residues" evidence="7">
    <location>
        <begin position="4027"/>
        <end position="4038"/>
    </location>
</feature>
<feature type="compositionally biased region" description="Basic and acidic residues" evidence="7">
    <location>
        <begin position="4075"/>
        <end position="4105"/>
    </location>
</feature>
<feature type="region of interest" description="Disordered" evidence="7">
    <location>
        <begin position="4027"/>
        <end position="4150"/>
    </location>
</feature>
<feature type="compositionally biased region" description="Polar residues" evidence="7">
    <location>
        <begin position="4834"/>
        <end position="4847"/>
    </location>
</feature>
<dbReference type="PANTHER" id="PTHR46607">
    <property type="entry name" value="SEC14 DOMAIN AND SPECTRIN REPEAT-CONTAINING PROTEIN 1"/>
    <property type="match status" value="1"/>
</dbReference>
<dbReference type="InterPro" id="IPR058157">
    <property type="entry name" value="Spectrin_met"/>
</dbReference>
<feature type="region of interest" description="Disordered" evidence="7">
    <location>
        <begin position="4654"/>
        <end position="4679"/>
    </location>
</feature>
<evidence type="ECO:0000256" key="1">
    <source>
        <dbReference type="ARBA" id="ARBA00004496"/>
    </source>
</evidence>
<feature type="compositionally biased region" description="Low complexity" evidence="7">
    <location>
        <begin position="4819"/>
        <end position="4833"/>
    </location>
</feature>
<feature type="coiled-coil region" evidence="6">
    <location>
        <begin position="1705"/>
        <end position="1732"/>
    </location>
</feature>
<feature type="coiled-coil region" evidence="6">
    <location>
        <begin position="1915"/>
        <end position="1942"/>
    </location>
</feature>
<evidence type="ECO:0000256" key="2">
    <source>
        <dbReference type="ARBA" id="ARBA00006692"/>
    </source>
</evidence>
<dbReference type="FunFam" id="2.60.40.10:FF:000107">
    <property type="entry name" value="Myosin, light chain kinase a"/>
    <property type="match status" value="1"/>
</dbReference>
<dbReference type="SMART" id="SM00409">
    <property type="entry name" value="IG"/>
    <property type="match status" value="9"/>
</dbReference>
<dbReference type="SMART" id="SM00150">
    <property type="entry name" value="SPEC"/>
    <property type="match status" value="6"/>
</dbReference>
<dbReference type="GO" id="GO:0010314">
    <property type="term" value="F:phosphatidylinositol-5-phosphate binding"/>
    <property type="evidence" value="ECO:0007669"/>
    <property type="project" value="TreeGrafter"/>
</dbReference>
<evidence type="ECO:0000256" key="3">
    <source>
        <dbReference type="ARBA" id="ARBA00022490"/>
    </source>
</evidence>
<dbReference type="GO" id="GO:0005546">
    <property type="term" value="F:phosphatidylinositol-4,5-bisphosphate binding"/>
    <property type="evidence" value="ECO:0007669"/>
    <property type="project" value="TreeGrafter"/>
</dbReference>
<evidence type="ECO:0000256" key="6">
    <source>
        <dbReference type="SAM" id="Coils"/>
    </source>
</evidence>
<dbReference type="CDD" id="cd00176">
    <property type="entry name" value="SPEC"/>
    <property type="match status" value="1"/>
</dbReference>
<dbReference type="InterPro" id="IPR007110">
    <property type="entry name" value="Ig-like_dom"/>
</dbReference>
<dbReference type="GO" id="GO:0005737">
    <property type="term" value="C:cytoplasm"/>
    <property type="evidence" value="ECO:0007669"/>
    <property type="project" value="UniProtKB-SubCell"/>
</dbReference>
<dbReference type="Gene3D" id="2.60.40.10">
    <property type="entry name" value="Immunoglobulins"/>
    <property type="match status" value="9"/>
</dbReference>
<dbReference type="InterPro" id="IPR003598">
    <property type="entry name" value="Ig_sub2"/>
</dbReference>
<dbReference type="FunFam" id="2.60.40.10:FF:000714">
    <property type="entry name" value="Titin novex-3"/>
    <property type="match status" value="1"/>
</dbReference>
<dbReference type="GO" id="GO:0045989">
    <property type="term" value="P:positive regulation of striated muscle contraction"/>
    <property type="evidence" value="ECO:0007669"/>
    <property type="project" value="UniProtKB-ARBA"/>
</dbReference>
<feature type="compositionally biased region" description="Low complexity" evidence="7">
    <location>
        <begin position="3061"/>
        <end position="3091"/>
    </location>
</feature>
<dbReference type="InterPro" id="IPR013783">
    <property type="entry name" value="Ig-like_fold"/>
</dbReference>
<dbReference type="eggNOG" id="KOG1181">
    <property type="taxonomic scope" value="Eukaryota"/>
</dbReference>
<feature type="compositionally biased region" description="Basic and acidic residues" evidence="7">
    <location>
        <begin position="4250"/>
        <end position="4268"/>
    </location>
</feature>
<dbReference type="FunFam" id="2.60.40.10:FF:000080">
    <property type="entry name" value="Myosin light chain kinase, smooth muscle"/>
    <property type="match status" value="2"/>
</dbReference>
<feature type="region of interest" description="Disordered" evidence="7">
    <location>
        <begin position="4248"/>
        <end position="4268"/>
    </location>
</feature>